<organism evidence="2 3">
    <name type="scientific">Dactylosporangium maewongense</name>
    <dbReference type="NCBI Taxonomy" id="634393"/>
    <lineage>
        <taxon>Bacteria</taxon>
        <taxon>Bacillati</taxon>
        <taxon>Actinomycetota</taxon>
        <taxon>Actinomycetes</taxon>
        <taxon>Micromonosporales</taxon>
        <taxon>Micromonosporaceae</taxon>
        <taxon>Dactylosporangium</taxon>
    </lineage>
</organism>
<accession>A0ABN2CQ83</accession>
<comment type="caution">
    <text evidence="2">The sequence shown here is derived from an EMBL/GenBank/DDBJ whole genome shotgun (WGS) entry which is preliminary data.</text>
</comment>
<dbReference type="InterPro" id="IPR000157">
    <property type="entry name" value="TIR_dom"/>
</dbReference>
<dbReference type="InterPro" id="IPR035897">
    <property type="entry name" value="Toll_tir_struct_dom_sf"/>
</dbReference>
<proteinExistence type="predicted"/>
<name>A0ABN2CQ83_9ACTN</name>
<sequence>MGANRIFVSHTNKDPEATVLLEQLKRDLVANGFEPVVSDQQMTLGEVWQTKLHKDLDRCEGAVIIISRSALTSDSWVYVEATILMQRRYATDFPVIPVIAGEVSRQELRDSDLDRLRVSSLHMPSRAAKHPARLVARQLRRSLPHRRPLQVLEQKVQHALRLVPVGVLDLMGEALDEDLRGKSEEQKRAAVAERLFATDVARFVRALEMICSQSKAEAAVIIEISFPFAWVDGEAARPLVSRDAATRSFALNSNRRLTAKMYVRRACTGPETYIAAALQPNVESPDAASMHAVRTAVLDALGYWPDDNPAQEAIQATLAAHAEKGEPVVVLLQPPVDPDTLAGIATQFPGLICLIMAGHPPHRELPAQVRVLQPHLDPAVEMGSRAEYRKIMKKAGIDVLDDDLGSRP</sequence>
<dbReference type="EMBL" id="BAAAQD010000029">
    <property type="protein sequence ID" value="GAA1560484.1"/>
    <property type="molecule type" value="Genomic_DNA"/>
</dbReference>
<dbReference type="Proteomes" id="UP001501470">
    <property type="component" value="Unassembled WGS sequence"/>
</dbReference>
<evidence type="ECO:0000259" key="1">
    <source>
        <dbReference type="Pfam" id="PF13676"/>
    </source>
</evidence>
<dbReference type="Pfam" id="PF13676">
    <property type="entry name" value="TIR_2"/>
    <property type="match status" value="1"/>
</dbReference>
<dbReference type="SUPFAM" id="SSF52200">
    <property type="entry name" value="Toll/Interleukin receptor TIR domain"/>
    <property type="match status" value="1"/>
</dbReference>
<reference evidence="2 3" key="1">
    <citation type="journal article" date="2019" name="Int. J. Syst. Evol. Microbiol.">
        <title>The Global Catalogue of Microorganisms (GCM) 10K type strain sequencing project: providing services to taxonomists for standard genome sequencing and annotation.</title>
        <authorList>
            <consortium name="The Broad Institute Genomics Platform"/>
            <consortium name="The Broad Institute Genome Sequencing Center for Infectious Disease"/>
            <person name="Wu L."/>
            <person name="Ma J."/>
        </authorList>
    </citation>
    <scope>NUCLEOTIDE SEQUENCE [LARGE SCALE GENOMIC DNA]</scope>
    <source>
        <strain evidence="2 3">JCM 15933</strain>
    </source>
</reference>
<evidence type="ECO:0000313" key="2">
    <source>
        <dbReference type="EMBL" id="GAA1560484.1"/>
    </source>
</evidence>
<keyword evidence="3" id="KW-1185">Reference proteome</keyword>
<evidence type="ECO:0000313" key="3">
    <source>
        <dbReference type="Proteomes" id="UP001501470"/>
    </source>
</evidence>
<dbReference type="Gene3D" id="3.40.50.10140">
    <property type="entry name" value="Toll/interleukin-1 receptor homology (TIR) domain"/>
    <property type="match status" value="1"/>
</dbReference>
<gene>
    <name evidence="2" type="ORF">GCM10009827_097180</name>
</gene>
<feature type="domain" description="TIR" evidence="1">
    <location>
        <begin position="6"/>
        <end position="108"/>
    </location>
</feature>
<protein>
    <recommendedName>
        <fullName evidence="1">TIR domain-containing protein</fullName>
    </recommendedName>
</protein>
<dbReference type="RefSeq" id="WP_344511770.1">
    <property type="nucleotide sequence ID" value="NZ_BAAAQD010000029.1"/>
</dbReference>